<protein>
    <recommendedName>
        <fullName evidence="8">L,D-TPase catalytic domain-containing protein</fullName>
    </recommendedName>
</protein>
<keyword evidence="5 6" id="KW-0961">Cell wall biogenesis/degradation</keyword>
<evidence type="ECO:0000256" key="4">
    <source>
        <dbReference type="ARBA" id="ARBA00022984"/>
    </source>
</evidence>
<dbReference type="PROSITE" id="PS52029">
    <property type="entry name" value="LD_TPASE"/>
    <property type="match status" value="1"/>
</dbReference>
<reference evidence="9 10" key="1">
    <citation type="journal article" date="2016" name="Nat. Commun.">
        <title>Thousands of microbial genomes shed light on interconnected biogeochemical processes in an aquifer system.</title>
        <authorList>
            <person name="Anantharaman K."/>
            <person name="Brown C.T."/>
            <person name="Hug L.A."/>
            <person name="Sharon I."/>
            <person name="Castelle C.J."/>
            <person name="Probst A.J."/>
            <person name="Thomas B.C."/>
            <person name="Singh A."/>
            <person name="Wilkins M.J."/>
            <person name="Karaoz U."/>
            <person name="Brodie E.L."/>
            <person name="Williams K.H."/>
            <person name="Hubbard S.S."/>
            <person name="Banfield J.F."/>
        </authorList>
    </citation>
    <scope>NUCLEOTIDE SEQUENCE [LARGE SCALE GENOMIC DNA]</scope>
</reference>
<dbReference type="Gene3D" id="2.40.440.10">
    <property type="entry name" value="L,D-transpeptidase catalytic domain-like"/>
    <property type="match status" value="1"/>
</dbReference>
<proteinExistence type="predicted"/>
<dbReference type="Proteomes" id="UP000177967">
    <property type="component" value="Unassembled WGS sequence"/>
</dbReference>
<evidence type="ECO:0000256" key="2">
    <source>
        <dbReference type="ARBA" id="ARBA00022679"/>
    </source>
</evidence>
<comment type="pathway">
    <text evidence="1 6">Cell wall biogenesis; peptidoglycan biosynthesis.</text>
</comment>
<comment type="caution">
    <text evidence="9">The sequence shown here is derived from an EMBL/GenBank/DDBJ whole genome shotgun (WGS) entry which is preliminary data.</text>
</comment>
<dbReference type="STRING" id="1797513.A2782_04055"/>
<keyword evidence="7" id="KW-1133">Transmembrane helix</keyword>
<keyword evidence="2" id="KW-0808">Transferase</keyword>
<evidence type="ECO:0000256" key="6">
    <source>
        <dbReference type="PROSITE-ProRule" id="PRU01373"/>
    </source>
</evidence>
<evidence type="ECO:0000313" key="9">
    <source>
        <dbReference type="EMBL" id="OGY10058.1"/>
    </source>
</evidence>
<evidence type="ECO:0000256" key="1">
    <source>
        <dbReference type="ARBA" id="ARBA00004752"/>
    </source>
</evidence>
<sequence length="237" mass="26287">MPKQKNKTAGKCGFSHLIALMGLVVVLAFILLPNSYLIKKKPPCANSISCTQSFGLKVENDVVGIFNGQKITPPQIDLAQKETPTRVLGDSASAGKRVEVDLTTQTLKAYEGDKLFMETLISSGKWFPTPPGEYDVWVKLRATRMSGGEGADYYDLPNVPYVMFFYNKDVGRMRGFSLHGAYWHNNFGHPMSHGCVNMRIADAQKLYDWINPPTKSNTTYADKDNPGTKVIIYGQAP</sequence>
<feature type="active site" description="Proton donor/acceptor" evidence="6">
    <location>
        <position position="179"/>
    </location>
</feature>
<dbReference type="GO" id="GO:0071555">
    <property type="term" value="P:cell wall organization"/>
    <property type="evidence" value="ECO:0007669"/>
    <property type="project" value="UniProtKB-UniRule"/>
</dbReference>
<dbReference type="InterPro" id="IPR038063">
    <property type="entry name" value="Transpep_catalytic_dom"/>
</dbReference>
<dbReference type="AlphaFoldDB" id="A0A1G1V3W2"/>
<name>A0A1G1V3W2_9BACT</name>
<dbReference type="CDD" id="cd16913">
    <property type="entry name" value="YkuD_like"/>
    <property type="match status" value="1"/>
</dbReference>
<dbReference type="InterPro" id="IPR050979">
    <property type="entry name" value="LD-transpeptidase"/>
</dbReference>
<keyword evidence="3 6" id="KW-0133">Cell shape</keyword>
<dbReference type="InterPro" id="IPR005490">
    <property type="entry name" value="LD_TPept_cat_dom"/>
</dbReference>
<dbReference type="GO" id="GO:0018104">
    <property type="term" value="P:peptidoglycan-protein cross-linking"/>
    <property type="evidence" value="ECO:0007669"/>
    <property type="project" value="TreeGrafter"/>
</dbReference>
<dbReference type="PANTHER" id="PTHR30582:SF2">
    <property type="entry name" value="L,D-TRANSPEPTIDASE YCIB-RELATED"/>
    <property type="match status" value="1"/>
</dbReference>
<feature type="transmembrane region" description="Helical" evidence="7">
    <location>
        <begin position="12"/>
        <end position="32"/>
    </location>
</feature>
<dbReference type="GO" id="GO:0005576">
    <property type="term" value="C:extracellular region"/>
    <property type="evidence" value="ECO:0007669"/>
    <property type="project" value="TreeGrafter"/>
</dbReference>
<dbReference type="GO" id="GO:0008360">
    <property type="term" value="P:regulation of cell shape"/>
    <property type="evidence" value="ECO:0007669"/>
    <property type="project" value="UniProtKB-UniRule"/>
</dbReference>
<feature type="domain" description="L,D-TPase catalytic" evidence="8">
    <location>
        <begin position="96"/>
        <end position="233"/>
    </location>
</feature>
<dbReference type="GO" id="GO:0071972">
    <property type="term" value="F:peptidoglycan L,D-transpeptidase activity"/>
    <property type="evidence" value="ECO:0007669"/>
    <property type="project" value="TreeGrafter"/>
</dbReference>
<feature type="active site" description="Nucleophile" evidence="6">
    <location>
        <position position="195"/>
    </location>
</feature>
<keyword evidence="4 6" id="KW-0573">Peptidoglycan synthesis</keyword>
<evidence type="ECO:0000313" key="10">
    <source>
        <dbReference type="Proteomes" id="UP000177967"/>
    </source>
</evidence>
<dbReference type="Pfam" id="PF03734">
    <property type="entry name" value="YkuD"/>
    <property type="match status" value="1"/>
</dbReference>
<dbReference type="SUPFAM" id="SSF141523">
    <property type="entry name" value="L,D-transpeptidase catalytic domain-like"/>
    <property type="match status" value="1"/>
</dbReference>
<evidence type="ECO:0000256" key="7">
    <source>
        <dbReference type="SAM" id="Phobius"/>
    </source>
</evidence>
<evidence type="ECO:0000259" key="8">
    <source>
        <dbReference type="PROSITE" id="PS52029"/>
    </source>
</evidence>
<keyword evidence="7" id="KW-0812">Transmembrane</keyword>
<accession>A0A1G1V3W2</accession>
<gene>
    <name evidence="9" type="ORF">A2782_04055</name>
</gene>
<dbReference type="UniPathway" id="UPA00219"/>
<dbReference type="EMBL" id="MHBW01000001">
    <property type="protein sequence ID" value="OGY10058.1"/>
    <property type="molecule type" value="Genomic_DNA"/>
</dbReference>
<keyword evidence="7" id="KW-0472">Membrane</keyword>
<organism evidence="9 10">
    <name type="scientific">Candidatus Blackburnbacteria bacterium RIFCSPHIGHO2_01_FULL_43_15b</name>
    <dbReference type="NCBI Taxonomy" id="1797513"/>
    <lineage>
        <taxon>Bacteria</taxon>
        <taxon>Candidatus Blackburniibacteriota</taxon>
    </lineage>
</organism>
<dbReference type="PANTHER" id="PTHR30582">
    <property type="entry name" value="L,D-TRANSPEPTIDASE"/>
    <property type="match status" value="1"/>
</dbReference>
<evidence type="ECO:0000256" key="5">
    <source>
        <dbReference type="ARBA" id="ARBA00023316"/>
    </source>
</evidence>
<dbReference type="GO" id="GO:0016740">
    <property type="term" value="F:transferase activity"/>
    <property type="evidence" value="ECO:0007669"/>
    <property type="project" value="UniProtKB-KW"/>
</dbReference>
<evidence type="ECO:0000256" key="3">
    <source>
        <dbReference type="ARBA" id="ARBA00022960"/>
    </source>
</evidence>